<evidence type="ECO:0000313" key="1">
    <source>
        <dbReference type="EMBL" id="KII73668.1"/>
    </source>
</evidence>
<dbReference type="EMBL" id="JWZT01000726">
    <property type="protein sequence ID" value="KII73668.1"/>
    <property type="molecule type" value="Genomic_DNA"/>
</dbReference>
<dbReference type="AlphaFoldDB" id="A0A0C2JW53"/>
<name>A0A0C2JW53_THEKT</name>
<reference evidence="1 2" key="1">
    <citation type="journal article" date="2014" name="Genome Biol. Evol.">
        <title>The genome of the myxosporean Thelohanellus kitauei shows adaptations to nutrient acquisition within its fish host.</title>
        <authorList>
            <person name="Yang Y."/>
            <person name="Xiong J."/>
            <person name="Zhou Z."/>
            <person name="Huo F."/>
            <person name="Miao W."/>
            <person name="Ran C."/>
            <person name="Liu Y."/>
            <person name="Zhang J."/>
            <person name="Feng J."/>
            <person name="Wang M."/>
            <person name="Wang M."/>
            <person name="Wang L."/>
            <person name="Yao B."/>
        </authorList>
    </citation>
    <scope>NUCLEOTIDE SEQUENCE [LARGE SCALE GENOMIC DNA]</scope>
    <source>
        <strain evidence="1">Wuqing</strain>
    </source>
</reference>
<dbReference type="Proteomes" id="UP000031668">
    <property type="component" value="Unassembled WGS sequence"/>
</dbReference>
<evidence type="ECO:0000313" key="2">
    <source>
        <dbReference type="Proteomes" id="UP000031668"/>
    </source>
</evidence>
<comment type="caution">
    <text evidence="1">The sequence shown here is derived from an EMBL/GenBank/DDBJ whole genome shotgun (WGS) entry which is preliminary data.</text>
</comment>
<protein>
    <submittedName>
        <fullName evidence="1">Uncharacterized protein</fullName>
    </submittedName>
</protein>
<organism evidence="1 2">
    <name type="scientific">Thelohanellus kitauei</name>
    <name type="common">Myxosporean</name>
    <dbReference type="NCBI Taxonomy" id="669202"/>
    <lineage>
        <taxon>Eukaryota</taxon>
        <taxon>Metazoa</taxon>
        <taxon>Cnidaria</taxon>
        <taxon>Myxozoa</taxon>
        <taxon>Myxosporea</taxon>
        <taxon>Bivalvulida</taxon>
        <taxon>Platysporina</taxon>
        <taxon>Myxobolidae</taxon>
        <taxon>Thelohanellus</taxon>
    </lineage>
</organism>
<proteinExistence type="predicted"/>
<sequence>MSNYYSTIFEIIALEGRFIFAHSSVLIKYKQSSNKSRSIKDTEWELIIFEYESKLSVNVILPKHFHVEVSGSKFRLLINLKTFMGSIILLHQTNNMIDAYSRLMIKAHISLLLYVI</sequence>
<gene>
    <name evidence="1" type="ORF">RF11_12219</name>
</gene>
<accession>A0A0C2JW53</accession>
<keyword evidence="2" id="KW-1185">Reference proteome</keyword>